<feature type="domain" description="SH3" evidence="16">
    <location>
        <begin position="25"/>
        <end position="84"/>
    </location>
</feature>
<dbReference type="InterPro" id="IPR055135">
    <property type="entry name" value="PRMT_dom"/>
</dbReference>
<dbReference type="Gene3D" id="2.30.30.40">
    <property type="entry name" value="SH3 Domains"/>
    <property type="match status" value="1"/>
</dbReference>
<organism evidence="17">
    <name type="scientific">Petromyzon marinus</name>
    <name type="common">Sea lamprey</name>
    <dbReference type="NCBI Taxonomy" id="7757"/>
    <lineage>
        <taxon>Eukaryota</taxon>
        <taxon>Metazoa</taxon>
        <taxon>Chordata</taxon>
        <taxon>Craniata</taxon>
        <taxon>Vertebrata</taxon>
        <taxon>Cyclostomata</taxon>
        <taxon>Hyperoartia</taxon>
        <taxon>Petromyzontiformes</taxon>
        <taxon>Petromyzontidae</taxon>
        <taxon>Petromyzon</taxon>
    </lineage>
</organism>
<dbReference type="GO" id="GO:0005634">
    <property type="term" value="C:nucleus"/>
    <property type="evidence" value="ECO:0007669"/>
    <property type="project" value="UniProtKB-SubCell"/>
</dbReference>
<dbReference type="InterPro" id="IPR025799">
    <property type="entry name" value="Arg_MeTrfase"/>
</dbReference>
<evidence type="ECO:0000256" key="10">
    <source>
        <dbReference type="ARBA" id="ARBA00023242"/>
    </source>
</evidence>
<evidence type="ECO:0000256" key="12">
    <source>
        <dbReference type="ARBA" id="ARBA00082811"/>
    </source>
</evidence>
<dbReference type="HOGENOM" id="CLU_017375_4_0_1"/>
<dbReference type="GO" id="GO:0042054">
    <property type="term" value="F:histone methyltransferase activity"/>
    <property type="evidence" value="ECO:0007669"/>
    <property type="project" value="TreeGrafter"/>
</dbReference>
<evidence type="ECO:0000256" key="5">
    <source>
        <dbReference type="ARBA" id="ARBA00022443"/>
    </source>
</evidence>
<evidence type="ECO:0000256" key="11">
    <source>
        <dbReference type="ARBA" id="ARBA00049086"/>
    </source>
</evidence>
<evidence type="ECO:0000256" key="8">
    <source>
        <dbReference type="ARBA" id="ARBA00022679"/>
    </source>
</evidence>
<dbReference type="GO" id="GO:0032259">
    <property type="term" value="P:methylation"/>
    <property type="evidence" value="ECO:0007669"/>
    <property type="project" value="UniProtKB-KW"/>
</dbReference>
<evidence type="ECO:0000256" key="6">
    <source>
        <dbReference type="ARBA" id="ARBA00022490"/>
    </source>
</evidence>
<dbReference type="GeneTree" id="ENSGT00940000160683"/>
<keyword evidence="8 14" id="KW-0808">Transferase</keyword>
<keyword evidence="9 14" id="KW-0949">S-adenosyl-L-methionine</keyword>
<dbReference type="SMART" id="SM00326">
    <property type="entry name" value="SH3"/>
    <property type="match status" value="1"/>
</dbReference>
<dbReference type="SUPFAM" id="SSF53335">
    <property type="entry name" value="S-adenosyl-L-methionine-dependent methyltransferases"/>
    <property type="match status" value="1"/>
</dbReference>
<dbReference type="GO" id="GO:0005737">
    <property type="term" value="C:cytoplasm"/>
    <property type="evidence" value="ECO:0007669"/>
    <property type="project" value="UniProtKB-SubCell"/>
</dbReference>
<proteinExistence type="predicted"/>
<dbReference type="PROSITE" id="PS50002">
    <property type="entry name" value="SH3"/>
    <property type="match status" value="1"/>
</dbReference>
<dbReference type="Pfam" id="PF14604">
    <property type="entry name" value="SH3_9"/>
    <property type="match status" value="1"/>
</dbReference>
<dbReference type="PANTHER" id="PTHR11006">
    <property type="entry name" value="PROTEIN ARGININE N-METHYLTRANSFERASE"/>
    <property type="match status" value="1"/>
</dbReference>
<dbReference type="GO" id="GO:0035242">
    <property type="term" value="F:protein-arginine omega-N asymmetric methyltransferase activity"/>
    <property type="evidence" value="ECO:0007669"/>
    <property type="project" value="UniProtKB-EC"/>
</dbReference>
<dbReference type="Ensembl" id="ENSPMAT00000009501.1">
    <property type="protein sequence ID" value="ENSPMAP00000009461.1"/>
    <property type="gene ID" value="ENSPMAG00000008584.1"/>
</dbReference>
<dbReference type="FunFam" id="3.40.50.150:FF:000016">
    <property type="entry name" value="Protein arginine N-methyltransferase 6"/>
    <property type="match status" value="1"/>
</dbReference>
<dbReference type="Pfam" id="PF13649">
    <property type="entry name" value="Methyltransf_25"/>
    <property type="match status" value="1"/>
</dbReference>
<name>S4RW71_PETMA</name>
<evidence type="ECO:0000256" key="1">
    <source>
        <dbReference type="ARBA" id="ARBA00004123"/>
    </source>
</evidence>
<reference evidence="17" key="2">
    <citation type="submission" date="2025-09" db="UniProtKB">
        <authorList>
            <consortium name="Ensembl"/>
        </authorList>
    </citation>
    <scope>IDENTIFICATION</scope>
</reference>
<dbReference type="InterPro" id="IPR036028">
    <property type="entry name" value="SH3-like_dom_sf"/>
</dbReference>
<evidence type="ECO:0000259" key="16">
    <source>
        <dbReference type="PROSITE" id="PS50002"/>
    </source>
</evidence>
<evidence type="ECO:0000256" key="9">
    <source>
        <dbReference type="ARBA" id="ARBA00022691"/>
    </source>
</evidence>
<accession>S4RW71</accession>
<dbReference type="OMA" id="NSEPTHW"/>
<dbReference type="SUPFAM" id="SSF50044">
    <property type="entry name" value="SH3-domain"/>
    <property type="match status" value="1"/>
</dbReference>
<keyword evidence="6" id="KW-0963">Cytoplasm</keyword>
<dbReference type="InterPro" id="IPR041698">
    <property type="entry name" value="Methyltransf_25"/>
</dbReference>
<dbReference type="AlphaFoldDB" id="S4RW71"/>
<dbReference type="CDD" id="cd02440">
    <property type="entry name" value="AdoMet_MTases"/>
    <property type="match status" value="1"/>
</dbReference>
<protein>
    <recommendedName>
        <fullName evidence="4">Protein arginine N-methyltransferase 2</fullName>
        <ecNumber evidence="3">2.1.1.319</ecNumber>
    </recommendedName>
    <alternativeName>
        <fullName evidence="12">Histone-arginine N-methyltransferase PRMT2</fullName>
    </alternativeName>
</protein>
<dbReference type="FunFam" id="2.70.160.11:FF:000007">
    <property type="entry name" value="Protein arginine N-methyltransferase 2"/>
    <property type="match status" value="1"/>
</dbReference>
<dbReference type="EC" id="2.1.1.319" evidence="3"/>
<evidence type="ECO:0000256" key="4">
    <source>
        <dbReference type="ARBA" id="ARBA00018778"/>
    </source>
</evidence>
<dbReference type="InterPro" id="IPR001452">
    <property type="entry name" value="SH3_domain"/>
</dbReference>
<evidence type="ECO:0000256" key="2">
    <source>
        <dbReference type="ARBA" id="ARBA00004496"/>
    </source>
</evidence>
<dbReference type="Gene3D" id="3.40.50.150">
    <property type="entry name" value="Vaccinia Virus protein VP39"/>
    <property type="match status" value="1"/>
</dbReference>
<dbReference type="InterPro" id="IPR029063">
    <property type="entry name" value="SAM-dependent_MTases_sf"/>
</dbReference>
<dbReference type="PROSITE" id="PS51678">
    <property type="entry name" value="SAM_MT_PRMT"/>
    <property type="match status" value="1"/>
</dbReference>
<keyword evidence="5 13" id="KW-0728">SH3 domain</keyword>
<feature type="compositionally biased region" description="Basic and acidic residues" evidence="15">
    <location>
        <begin position="1"/>
        <end position="14"/>
    </location>
</feature>
<comment type="subcellular location">
    <subcellularLocation>
        <location evidence="2">Cytoplasm</location>
    </subcellularLocation>
    <subcellularLocation>
        <location evidence="1">Nucleus</location>
    </subcellularLocation>
</comment>
<sequence length="429" mass="48816">GKMPREGVQRGREELGDDGVMEGTGDNGTFTAAADYKAADLTQLSFRRGERIVVHQQMSNEWWWAELGGCFGYVPASYLTERDPLQDLGEEDTWQDDEYFNSYSKLKLQQEMLADRVRTETYGAVMKRSRAWLRGKAVLDVGCGSGIISMLCAKHAQPSRVYAVEASELARLTEQVVRCNGMKDTVRVLQGRVEDVELPGSVDCLVSEWMGTCLLFEFMIESVLQARDRWLRDGGVMWPSTAALHLTPCSAQREYTDKIGFWDWQYELDFSQLRTEAAKEYFSKPKHDHQMDPDDCLAEPCCILQLDMSKVQTSELEEITYEFIFEVKKAGPMHGFAAWFSTEFKCPDSNPSIILDTGPMSTATHWKQTLFMLDSPVAVTPGDFVVGSVALRRNPVWRRHMSVAFRWRVAPSTDATSRREGQKTFPLWR</sequence>
<dbReference type="GO" id="GO:0042802">
    <property type="term" value="F:identical protein binding"/>
    <property type="evidence" value="ECO:0007669"/>
    <property type="project" value="Ensembl"/>
</dbReference>
<evidence type="ECO:0000256" key="7">
    <source>
        <dbReference type="ARBA" id="ARBA00022603"/>
    </source>
</evidence>
<keyword evidence="7 14" id="KW-0489">Methyltransferase</keyword>
<evidence type="ECO:0000256" key="14">
    <source>
        <dbReference type="PROSITE-ProRule" id="PRU01015"/>
    </source>
</evidence>
<dbReference type="Gene3D" id="2.70.160.11">
    <property type="entry name" value="Hnrnp arginine n-methyltransferase1"/>
    <property type="match status" value="1"/>
</dbReference>
<evidence type="ECO:0000313" key="17">
    <source>
        <dbReference type="Ensembl" id="ENSPMAP00000009461.1"/>
    </source>
</evidence>
<feature type="region of interest" description="Disordered" evidence="15">
    <location>
        <begin position="1"/>
        <end position="26"/>
    </location>
</feature>
<dbReference type="GO" id="GO:0140374">
    <property type="term" value="P:antiviral innate immune response"/>
    <property type="evidence" value="ECO:0007669"/>
    <property type="project" value="Ensembl"/>
</dbReference>
<dbReference type="Pfam" id="PF22528">
    <property type="entry name" value="PRMT_C"/>
    <property type="match status" value="1"/>
</dbReference>
<comment type="catalytic activity">
    <reaction evidence="11">
        <text>L-arginyl-[protein] + 2 S-adenosyl-L-methionine = N(omega),N(omega)-dimethyl-L-arginyl-[protein] + 2 S-adenosyl-L-homocysteine + 2 H(+)</text>
        <dbReference type="Rhea" id="RHEA:48096"/>
        <dbReference type="Rhea" id="RHEA-COMP:10532"/>
        <dbReference type="Rhea" id="RHEA-COMP:11991"/>
        <dbReference type="ChEBI" id="CHEBI:15378"/>
        <dbReference type="ChEBI" id="CHEBI:29965"/>
        <dbReference type="ChEBI" id="CHEBI:57856"/>
        <dbReference type="ChEBI" id="CHEBI:59789"/>
        <dbReference type="ChEBI" id="CHEBI:61897"/>
        <dbReference type="EC" id="2.1.1.319"/>
    </reaction>
</comment>
<evidence type="ECO:0000256" key="3">
    <source>
        <dbReference type="ARBA" id="ARBA00011925"/>
    </source>
</evidence>
<evidence type="ECO:0000256" key="15">
    <source>
        <dbReference type="SAM" id="MobiDB-lite"/>
    </source>
</evidence>
<keyword evidence="10" id="KW-0539">Nucleus</keyword>
<reference evidence="17" key="1">
    <citation type="submission" date="2025-08" db="UniProtKB">
        <authorList>
            <consortium name="Ensembl"/>
        </authorList>
    </citation>
    <scope>IDENTIFICATION</scope>
</reference>
<evidence type="ECO:0000256" key="13">
    <source>
        <dbReference type="PROSITE-ProRule" id="PRU00192"/>
    </source>
</evidence>
<dbReference type="STRING" id="7757.ENSPMAP00000009461"/>
<dbReference type="PANTHER" id="PTHR11006:SF92">
    <property type="entry name" value="PROTEIN ARGININE N-METHYLTRANSFERASE 2"/>
    <property type="match status" value="1"/>
</dbReference>